<protein>
    <recommendedName>
        <fullName evidence="3">Lipoprotein</fullName>
    </recommendedName>
</protein>
<accession>A0ABV3ZDQ4</accession>
<sequence length="130" mass="14775">MKKRYSCLPLIFLFVFSNIFCNKNEYSKECGATKSTGTSINYGCFIPSQITETNCHIDVGLGLSQMVFTLDMRMRDSKLYLERLKAAKRNCEPVCISLFKNTCYISEISPASPEIIDRYKGSYPCNGESF</sequence>
<comment type="caution">
    <text evidence="1">The sequence shown here is derived from an EMBL/GenBank/DDBJ whole genome shotgun (WGS) entry which is preliminary data.</text>
</comment>
<keyword evidence="2" id="KW-1185">Reference proteome</keyword>
<organism evidence="1 2">
    <name type="scientific">Danxiaibacter flavus</name>
    <dbReference type="NCBI Taxonomy" id="3049108"/>
    <lineage>
        <taxon>Bacteria</taxon>
        <taxon>Pseudomonadati</taxon>
        <taxon>Bacteroidota</taxon>
        <taxon>Chitinophagia</taxon>
        <taxon>Chitinophagales</taxon>
        <taxon>Chitinophagaceae</taxon>
        <taxon>Danxiaibacter</taxon>
    </lineage>
</organism>
<evidence type="ECO:0000313" key="1">
    <source>
        <dbReference type="EMBL" id="MEX6687996.1"/>
    </source>
</evidence>
<dbReference type="EMBL" id="JAULBC010000003">
    <property type="protein sequence ID" value="MEX6687996.1"/>
    <property type="molecule type" value="Genomic_DNA"/>
</dbReference>
<evidence type="ECO:0000313" key="2">
    <source>
        <dbReference type="Proteomes" id="UP001560573"/>
    </source>
</evidence>
<gene>
    <name evidence="1" type="ORF">QTN47_10850</name>
</gene>
<reference evidence="1 2" key="1">
    <citation type="submission" date="2023-07" db="EMBL/GenBank/DDBJ databases">
        <authorList>
            <person name="Lian W.-H."/>
        </authorList>
    </citation>
    <scope>NUCLEOTIDE SEQUENCE [LARGE SCALE GENOMIC DNA]</scope>
    <source>
        <strain evidence="1 2">SYSU DXS3180</strain>
    </source>
</reference>
<dbReference type="RefSeq" id="WP_369329403.1">
    <property type="nucleotide sequence ID" value="NZ_JAULBC010000003.1"/>
</dbReference>
<dbReference type="Gene3D" id="2.40.50.340">
    <property type="match status" value="1"/>
</dbReference>
<evidence type="ECO:0008006" key="3">
    <source>
        <dbReference type="Google" id="ProtNLM"/>
    </source>
</evidence>
<dbReference type="Proteomes" id="UP001560573">
    <property type="component" value="Unassembled WGS sequence"/>
</dbReference>
<name>A0ABV3ZDQ4_9BACT</name>
<proteinExistence type="predicted"/>